<name>A0ABS6ERG9_9FIRM</name>
<dbReference type="NCBIfam" id="NF006870">
    <property type="entry name" value="PRK09364.1"/>
    <property type="match status" value="1"/>
</dbReference>
<gene>
    <name evidence="2 4" type="primary">moaC</name>
    <name evidence="4" type="ORF">KQI75_06630</name>
</gene>
<comment type="catalytic activity">
    <reaction evidence="2">
        <text>(8S)-3',8-cyclo-7,8-dihydroguanosine 5'-triphosphate = cyclic pyranopterin phosphate + diphosphate</text>
        <dbReference type="Rhea" id="RHEA:49580"/>
        <dbReference type="ChEBI" id="CHEBI:33019"/>
        <dbReference type="ChEBI" id="CHEBI:59648"/>
        <dbReference type="ChEBI" id="CHEBI:131766"/>
        <dbReference type="EC" id="4.6.1.17"/>
    </reaction>
</comment>
<comment type="function">
    <text evidence="2">Catalyzes the conversion of (8S)-3',8-cyclo-7,8-dihydroguanosine 5'-triphosphate to cyclic pyranopterin monophosphate (cPMP).</text>
</comment>
<dbReference type="InterPro" id="IPR002820">
    <property type="entry name" value="Mopterin_CF_biosynth-C_dom"/>
</dbReference>
<evidence type="ECO:0000313" key="4">
    <source>
        <dbReference type="EMBL" id="MBU5490294.1"/>
    </source>
</evidence>
<evidence type="ECO:0000313" key="5">
    <source>
        <dbReference type="Proteomes" id="UP000783588"/>
    </source>
</evidence>
<evidence type="ECO:0000256" key="2">
    <source>
        <dbReference type="HAMAP-Rule" id="MF_01224"/>
    </source>
</evidence>
<dbReference type="PANTHER" id="PTHR22960">
    <property type="entry name" value="MOLYBDOPTERIN COFACTOR SYNTHESIS PROTEIN A"/>
    <property type="match status" value="1"/>
</dbReference>
<keyword evidence="2 4" id="KW-0456">Lyase</keyword>
<dbReference type="InterPro" id="IPR050105">
    <property type="entry name" value="MoCo_biosynth_MoaA/MoaC"/>
</dbReference>
<dbReference type="EMBL" id="JAHLQI010000003">
    <property type="protein sequence ID" value="MBU5490294.1"/>
    <property type="molecule type" value="Genomic_DNA"/>
</dbReference>
<reference evidence="4 5" key="1">
    <citation type="submission" date="2021-06" db="EMBL/GenBank/DDBJ databases">
        <authorList>
            <person name="Sun Q."/>
            <person name="Li D."/>
        </authorList>
    </citation>
    <scope>NUCLEOTIDE SEQUENCE [LARGE SCALE GENOMIC DNA]</scope>
    <source>
        <strain evidence="4 5">MSJd-7</strain>
    </source>
</reference>
<keyword evidence="5" id="KW-1185">Reference proteome</keyword>
<comment type="caution">
    <text evidence="4">The sequence shown here is derived from an EMBL/GenBank/DDBJ whole genome shotgun (WGS) entry which is preliminary data.</text>
</comment>
<comment type="subunit">
    <text evidence="2">Homohexamer; trimer of dimers.</text>
</comment>
<dbReference type="InterPro" id="IPR047594">
    <property type="entry name" value="MoaC_bact/euk"/>
</dbReference>
<sequence>MEHKLTHIDEAGNAVMVDVGEKQITHRTALARGEIHMNEAAFAAVRDGTAKKGDVLGVAQIAGIMAAKKTADLIPLCHRLNLTNCKVTFMMHPDRKAIEVCCLAACDGKTGVEMEALTGCHIALLTIYDMLKAADKHMTMTDIHLVEKHGGRSGDFSYQQVTP</sequence>
<dbReference type="CDD" id="cd01420">
    <property type="entry name" value="MoaC_PE"/>
    <property type="match status" value="1"/>
</dbReference>
<organism evidence="4 5">
    <name type="scientific">Butyricicoccus intestinisimiae</name>
    <dbReference type="NCBI Taxonomy" id="2841509"/>
    <lineage>
        <taxon>Bacteria</taxon>
        <taxon>Bacillati</taxon>
        <taxon>Bacillota</taxon>
        <taxon>Clostridia</taxon>
        <taxon>Eubacteriales</taxon>
        <taxon>Butyricicoccaceae</taxon>
        <taxon>Butyricicoccus</taxon>
    </lineage>
</organism>
<feature type="binding site" evidence="2">
    <location>
        <begin position="76"/>
        <end position="78"/>
    </location>
    <ligand>
        <name>substrate</name>
    </ligand>
</feature>
<dbReference type="RefSeq" id="WP_216469959.1">
    <property type="nucleotide sequence ID" value="NZ_JAHLQI010000003.1"/>
</dbReference>
<comment type="pathway">
    <text evidence="2">Cofactor biosynthesis; molybdopterin biosynthesis.</text>
</comment>
<dbReference type="GO" id="GO:0061799">
    <property type="term" value="F:cyclic pyranopterin monophosphate synthase activity"/>
    <property type="evidence" value="ECO:0007669"/>
    <property type="project" value="UniProtKB-EC"/>
</dbReference>
<dbReference type="PANTHER" id="PTHR22960:SF0">
    <property type="entry name" value="MOLYBDENUM COFACTOR BIOSYNTHESIS PROTEIN 1"/>
    <property type="match status" value="1"/>
</dbReference>
<dbReference type="EC" id="4.6.1.17" evidence="2"/>
<accession>A0ABS6ERG9</accession>
<dbReference type="Proteomes" id="UP000783588">
    <property type="component" value="Unassembled WGS sequence"/>
</dbReference>
<protein>
    <recommendedName>
        <fullName evidence="2">Cyclic pyranopterin monophosphate synthase</fullName>
        <ecNumber evidence="2">4.6.1.17</ecNumber>
    </recommendedName>
    <alternativeName>
        <fullName evidence="2">Molybdenum cofactor biosynthesis protein C</fullName>
    </alternativeName>
</protein>
<proteinExistence type="inferred from homology"/>
<dbReference type="HAMAP" id="MF_01224_B">
    <property type="entry name" value="MoaC_B"/>
    <property type="match status" value="1"/>
</dbReference>
<dbReference type="Pfam" id="PF01967">
    <property type="entry name" value="MoaC"/>
    <property type="match status" value="1"/>
</dbReference>
<feature type="domain" description="Molybdopterin cofactor biosynthesis C (MoaC)" evidence="3">
    <location>
        <begin position="16"/>
        <end position="151"/>
    </location>
</feature>
<feature type="active site" evidence="2">
    <location>
        <position position="129"/>
    </location>
</feature>
<comment type="similarity">
    <text evidence="2">Belongs to the MoaC family.</text>
</comment>
<feature type="binding site" evidence="2">
    <location>
        <begin position="114"/>
        <end position="115"/>
    </location>
    <ligand>
        <name>substrate</name>
    </ligand>
</feature>
<evidence type="ECO:0000259" key="3">
    <source>
        <dbReference type="Pfam" id="PF01967"/>
    </source>
</evidence>
<evidence type="ECO:0000256" key="1">
    <source>
        <dbReference type="ARBA" id="ARBA00023150"/>
    </source>
</evidence>
<dbReference type="NCBIfam" id="TIGR00581">
    <property type="entry name" value="moaC"/>
    <property type="match status" value="1"/>
</dbReference>
<keyword evidence="1 2" id="KW-0501">Molybdenum cofactor biosynthesis</keyword>
<dbReference type="InterPro" id="IPR023045">
    <property type="entry name" value="MoaC"/>
</dbReference>